<evidence type="ECO:0000256" key="1">
    <source>
        <dbReference type="SAM" id="MobiDB-lite"/>
    </source>
</evidence>
<name>A0ABV8FIL5_9ACTN</name>
<evidence type="ECO:0000313" key="2">
    <source>
        <dbReference type="EMBL" id="MFC3995213.1"/>
    </source>
</evidence>
<gene>
    <name evidence="2" type="ORF">ACFOVU_04770</name>
</gene>
<accession>A0ABV8FIL5</accession>
<protein>
    <recommendedName>
        <fullName evidence="4">HEAT repeat domain-containing protein</fullName>
    </recommendedName>
</protein>
<sequence>MTAEQRSRNEETFVPGPDYHHAQSLLSGDSRTVILSGRPGSGRRTAAMALLGLIKSGRPEQGVVVRELPDEQVKADEPAGKALQPDSIEQGQRLLLDLTADQDLLSRIRPFLETFRHEVQTKDGYFVVVIDQGQEDEVRDEFGDLLVSWRSPNGVAVLEKHLRVHGVGIDAARLNTHEAAKWAATARLGEIAHLARLARDARLASPDTSAESCLTEAHAALADRGAEVIRAVNGLSDSWQRAVLLAAALLDGRNVDAVFTAAKELMTVLATSTLTVPPLERTVFPSQLDRLGVSISSDRTVRFAKLGYAAAVRDCFWDGHPDLSQEFVAWVDRCVRSPRMAPADRDAVAGHFADQCVRLSRLESLFGLVRQWASDPSQGRSLALQAALALGRVLATPEAGRAARREVYHWAKEKPLPAELGQVLVAVCVDVIADRQPDEALVRLHYLARRGGPAVRGSAMEALHELMSARPDMYRLMIKRLAERAGADKDVWGADRELLWWLTEPERLTASRRGRQQAIPVFVRANLVTALADALHDDNEMRRHVGRALQTEMETGGAGALLGLLVEAGGGARRLSSVYGAARRWALNPDEVGERGAKARAALTLIRRIDRAQGWDDGVEERAS</sequence>
<dbReference type="RefSeq" id="WP_378530133.1">
    <property type="nucleotide sequence ID" value="NZ_JBHSBH010000004.1"/>
</dbReference>
<feature type="region of interest" description="Disordered" evidence="1">
    <location>
        <begin position="1"/>
        <end position="25"/>
    </location>
</feature>
<keyword evidence="3" id="KW-1185">Reference proteome</keyword>
<evidence type="ECO:0000313" key="3">
    <source>
        <dbReference type="Proteomes" id="UP001595847"/>
    </source>
</evidence>
<feature type="compositionally biased region" description="Basic and acidic residues" evidence="1">
    <location>
        <begin position="1"/>
        <end position="11"/>
    </location>
</feature>
<evidence type="ECO:0008006" key="4">
    <source>
        <dbReference type="Google" id="ProtNLM"/>
    </source>
</evidence>
<dbReference type="Proteomes" id="UP001595847">
    <property type="component" value="Unassembled WGS sequence"/>
</dbReference>
<proteinExistence type="predicted"/>
<comment type="caution">
    <text evidence="2">The sequence shown here is derived from an EMBL/GenBank/DDBJ whole genome shotgun (WGS) entry which is preliminary data.</text>
</comment>
<organism evidence="2 3">
    <name type="scientific">Nocardiopsis sediminis</name>
    <dbReference type="NCBI Taxonomy" id="1778267"/>
    <lineage>
        <taxon>Bacteria</taxon>
        <taxon>Bacillati</taxon>
        <taxon>Actinomycetota</taxon>
        <taxon>Actinomycetes</taxon>
        <taxon>Streptosporangiales</taxon>
        <taxon>Nocardiopsidaceae</taxon>
        <taxon>Nocardiopsis</taxon>
    </lineage>
</organism>
<dbReference type="EMBL" id="JBHSBH010000004">
    <property type="protein sequence ID" value="MFC3995213.1"/>
    <property type="molecule type" value="Genomic_DNA"/>
</dbReference>
<reference evidence="3" key="1">
    <citation type="journal article" date="2019" name="Int. J. Syst. Evol. Microbiol.">
        <title>The Global Catalogue of Microorganisms (GCM) 10K type strain sequencing project: providing services to taxonomists for standard genome sequencing and annotation.</title>
        <authorList>
            <consortium name="The Broad Institute Genomics Platform"/>
            <consortium name="The Broad Institute Genome Sequencing Center for Infectious Disease"/>
            <person name="Wu L."/>
            <person name="Ma J."/>
        </authorList>
    </citation>
    <scope>NUCLEOTIDE SEQUENCE [LARGE SCALE GENOMIC DNA]</scope>
    <source>
        <strain evidence="3">TBRC 1826</strain>
    </source>
</reference>